<dbReference type="GO" id="GO:0022857">
    <property type="term" value="F:transmembrane transporter activity"/>
    <property type="evidence" value="ECO:0007669"/>
    <property type="project" value="InterPro"/>
</dbReference>
<dbReference type="PRINTS" id="PR01035">
    <property type="entry name" value="TCRTETA"/>
</dbReference>
<feature type="transmembrane region" description="Helical" evidence="8">
    <location>
        <begin position="103"/>
        <end position="124"/>
    </location>
</feature>
<evidence type="ECO:0000256" key="7">
    <source>
        <dbReference type="ARBA" id="ARBA00023136"/>
    </source>
</evidence>
<dbReference type="PANTHER" id="PTHR23504">
    <property type="entry name" value="MAJOR FACILITATOR SUPERFAMILY DOMAIN-CONTAINING PROTEIN 10"/>
    <property type="match status" value="1"/>
</dbReference>
<proteinExistence type="inferred from homology"/>
<sequence>MTHSKQALYFIFLTVFIDAVGIGIIVPVMPELIMELTGEGISSAAVYGGWMFFIYAFMQFFCAPIIGNLSDRYGRRPVLLFSLVSLSIDYAIMSVAPNLYWLFLGRFLAGIAGASYATAAAYIADISEPGERAQNFGVIGAAFGVGFIIGPALGGTLGEYGTRIPFYLSAVLAFLAAIYGFFVAPETLSLDKRRSFSWKRANPVGALMEMKQFPLVSGLLTVLFVSQLARDIYPSIWTYYAMENFTWSESQVGYSLALVGLLLALVQGKLIRVAIPKLGENKTLLLGLFMSFCAFVGFAFITQTWMAYLFIFVSSLGGFIDPSIRALMSNQIDENQQGELQGAVSCIVSFSAILSPIVMTQTFSHFTGKEKIFHFPGAPFVLAAILIFCSILIFLKVLSRNR</sequence>
<dbReference type="PANTHER" id="PTHR23504:SF15">
    <property type="entry name" value="MAJOR FACILITATOR SUPERFAMILY (MFS) PROFILE DOMAIN-CONTAINING PROTEIN"/>
    <property type="match status" value="1"/>
</dbReference>
<evidence type="ECO:0000256" key="3">
    <source>
        <dbReference type="ARBA" id="ARBA00007520"/>
    </source>
</evidence>
<evidence type="ECO:0000256" key="8">
    <source>
        <dbReference type="SAM" id="Phobius"/>
    </source>
</evidence>
<feature type="transmembrane region" description="Helical" evidence="8">
    <location>
        <begin position="283"/>
        <end position="301"/>
    </location>
</feature>
<feature type="transmembrane region" description="Helical" evidence="8">
    <location>
        <begin position="213"/>
        <end position="233"/>
    </location>
</feature>
<feature type="domain" description="Major facilitator superfamily (MFS) profile" evidence="9">
    <location>
        <begin position="7"/>
        <end position="402"/>
    </location>
</feature>
<dbReference type="EMBL" id="AP019860">
    <property type="protein sequence ID" value="BBM88021.1"/>
    <property type="molecule type" value="Genomic_DNA"/>
</dbReference>
<feature type="transmembrane region" description="Helical" evidence="8">
    <location>
        <begin position="78"/>
        <end position="97"/>
    </location>
</feature>
<evidence type="ECO:0000259" key="9">
    <source>
        <dbReference type="PROSITE" id="PS50850"/>
    </source>
</evidence>
<dbReference type="InterPro" id="IPR005829">
    <property type="entry name" value="Sugar_transporter_CS"/>
</dbReference>
<keyword evidence="7 8" id="KW-0472">Membrane</keyword>
<dbReference type="AlphaFoldDB" id="A0A5S9F756"/>
<feature type="transmembrane region" description="Helical" evidence="8">
    <location>
        <begin position="46"/>
        <end position="66"/>
    </location>
</feature>
<dbReference type="KEGG" id="uam:UABAM_06437"/>
<keyword evidence="6 8" id="KW-1133">Transmembrane helix</keyword>
<dbReference type="InterPro" id="IPR020846">
    <property type="entry name" value="MFS_dom"/>
</dbReference>
<evidence type="ECO:0000256" key="6">
    <source>
        <dbReference type="ARBA" id="ARBA00022989"/>
    </source>
</evidence>
<comment type="subcellular location">
    <subcellularLocation>
        <location evidence="2">Membrane</location>
        <topology evidence="2">Multi-pass membrane protein</topology>
    </subcellularLocation>
</comment>
<reference evidence="10 11" key="1">
    <citation type="submission" date="2019-08" db="EMBL/GenBank/DDBJ databases">
        <title>Complete genome sequence of Candidatus Uab amorphum.</title>
        <authorList>
            <person name="Shiratori T."/>
            <person name="Suzuki S."/>
            <person name="Kakizawa Y."/>
            <person name="Ishida K."/>
        </authorList>
    </citation>
    <scope>NUCLEOTIDE SEQUENCE [LARGE SCALE GENOMIC DNA]</scope>
    <source>
        <strain evidence="10 11">SRT547</strain>
    </source>
</reference>
<accession>A0A5S9F756</accession>
<gene>
    <name evidence="10" type="ORF">UABAM_06437</name>
</gene>
<feature type="transmembrane region" description="Helical" evidence="8">
    <location>
        <begin position="7"/>
        <end position="26"/>
    </location>
</feature>
<dbReference type="InterPro" id="IPR011701">
    <property type="entry name" value="MFS"/>
</dbReference>
<feature type="transmembrane region" description="Helical" evidence="8">
    <location>
        <begin position="307"/>
        <end position="328"/>
    </location>
</feature>
<dbReference type="Pfam" id="PF07690">
    <property type="entry name" value="MFS_1"/>
    <property type="match status" value="1"/>
</dbReference>
<evidence type="ECO:0000256" key="4">
    <source>
        <dbReference type="ARBA" id="ARBA00022448"/>
    </source>
</evidence>
<evidence type="ECO:0000256" key="2">
    <source>
        <dbReference type="ARBA" id="ARBA00004141"/>
    </source>
</evidence>
<dbReference type="SUPFAM" id="SSF103473">
    <property type="entry name" value="MFS general substrate transporter"/>
    <property type="match status" value="1"/>
</dbReference>
<evidence type="ECO:0000313" key="10">
    <source>
        <dbReference type="EMBL" id="BBM88021.1"/>
    </source>
</evidence>
<dbReference type="GO" id="GO:0016020">
    <property type="term" value="C:membrane"/>
    <property type="evidence" value="ECO:0007669"/>
    <property type="project" value="UniProtKB-SubCell"/>
</dbReference>
<feature type="transmembrane region" description="Helical" evidence="8">
    <location>
        <begin position="378"/>
        <end position="398"/>
    </location>
</feature>
<evidence type="ECO:0000256" key="1">
    <source>
        <dbReference type="ARBA" id="ARBA00003279"/>
    </source>
</evidence>
<dbReference type="RefSeq" id="WP_151972121.1">
    <property type="nucleotide sequence ID" value="NZ_AP019860.1"/>
</dbReference>
<dbReference type="PROSITE" id="PS00216">
    <property type="entry name" value="SUGAR_TRANSPORT_1"/>
    <property type="match status" value="1"/>
</dbReference>
<dbReference type="OrthoDB" id="9793283at2"/>
<comment type="function">
    <text evidence="1">Resistance to tetracycline by an active tetracycline efflux. This is an energy-dependent process that decreases the accumulation of the antibiotic in whole cells. This protein functions as a metal-tetracycline/H(+) antiporter.</text>
</comment>
<dbReference type="InterPro" id="IPR001958">
    <property type="entry name" value="Tet-R_TetA/multi-R_MdtG-like"/>
</dbReference>
<dbReference type="Gene3D" id="1.20.1250.20">
    <property type="entry name" value="MFS general substrate transporter like domains"/>
    <property type="match status" value="1"/>
</dbReference>
<keyword evidence="11" id="KW-1185">Reference proteome</keyword>
<protein>
    <submittedName>
        <fullName evidence="10">Tetracycline resistance MFS efflux pump</fullName>
    </submittedName>
</protein>
<comment type="similarity">
    <text evidence="3">Belongs to the major facilitator superfamily. TCR/Tet family.</text>
</comment>
<feature type="transmembrane region" description="Helical" evidence="8">
    <location>
        <begin position="253"/>
        <end position="271"/>
    </location>
</feature>
<keyword evidence="5 8" id="KW-0812">Transmembrane</keyword>
<evidence type="ECO:0000256" key="5">
    <source>
        <dbReference type="ARBA" id="ARBA00022692"/>
    </source>
</evidence>
<feature type="transmembrane region" description="Helical" evidence="8">
    <location>
        <begin position="340"/>
        <end position="358"/>
    </location>
</feature>
<dbReference type="CDD" id="cd17388">
    <property type="entry name" value="MFS_TetA"/>
    <property type="match status" value="1"/>
</dbReference>
<feature type="transmembrane region" description="Helical" evidence="8">
    <location>
        <begin position="136"/>
        <end position="158"/>
    </location>
</feature>
<dbReference type="Proteomes" id="UP000326354">
    <property type="component" value="Chromosome"/>
</dbReference>
<organism evidence="10 11">
    <name type="scientific">Uabimicrobium amorphum</name>
    <dbReference type="NCBI Taxonomy" id="2596890"/>
    <lineage>
        <taxon>Bacteria</taxon>
        <taxon>Pseudomonadati</taxon>
        <taxon>Planctomycetota</taxon>
        <taxon>Candidatus Uabimicrobiia</taxon>
        <taxon>Candidatus Uabimicrobiales</taxon>
        <taxon>Candidatus Uabimicrobiaceae</taxon>
        <taxon>Candidatus Uabimicrobium</taxon>
    </lineage>
</organism>
<dbReference type="PROSITE" id="PS50850">
    <property type="entry name" value="MFS"/>
    <property type="match status" value="1"/>
</dbReference>
<feature type="transmembrane region" description="Helical" evidence="8">
    <location>
        <begin position="164"/>
        <end position="184"/>
    </location>
</feature>
<evidence type="ECO:0000313" key="11">
    <source>
        <dbReference type="Proteomes" id="UP000326354"/>
    </source>
</evidence>
<keyword evidence="4" id="KW-0813">Transport</keyword>
<dbReference type="InterPro" id="IPR036259">
    <property type="entry name" value="MFS_trans_sf"/>
</dbReference>
<name>A0A5S9F756_UABAM</name>